<evidence type="ECO:0000256" key="7">
    <source>
        <dbReference type="ARBA" id="ARBA00023242"/>
    </source>
</evidence>
<evidence type="ECO:0000259" key="9">
    <source>
        <dbReference type="Pfam" id="PF13359"/>
    </source>
</evidence>
<comment type="similarity">
    <text evidence="3">Belongs to the HARBI1 family.</text>
</comment>
<evidence type="ECO:0000256" key="2">
    <source>
        <dbReference type="ARBA" id="ARBA00004123"/>
    </source>
</evidence>
<evidence type="ECO:0000256" key="8">
    <source>
        <dbReference type="SAM" id="MobiDB-lite"/>
    </source>
</evidence>
<dbReference type="InterPro" id="IPR045249">
    <property type="entry name" value="HARBI1-like"/>
</dbReference>
<keyword evidence="7" id="KW-0539">Nucleus</keyword>
<proteinExistence type="inferred from homology"/>
<name>A0A9P0LQJ0_ACAOB</name>
<evidence type="ECO:0000256" key="4">
    <source>
        <dbReference type="ARBA" id="ARBA00022722"/>
    </source>
</evidence>
<sequence>MVKMNGETLMTDAAAFVVMSGAYLRLLKKKSRRRSRRRWWMVSLNQSRERYSGTHLMADLLKEPSGRFENFCRMSFEDFEELLQKIEPVISKKDTRWRKAIPGKERLALTLRFLASGDSFKSLHYLFKISAQLISSIVPEVCSALIKVLSNVIQIPSNESEWKNIAKQFENIWNFPHCIGSMDGKHITIQAPINSGSEFYNYKQYFSVVLMALVDADYNFIFADCGCQGRPSDGAVFRNTELFKKIENNGLHCPSDEPLPGRNIPTPYLFVGDDAFGLCKQIMKPYPGLHEKGSKERTFNYRLSRARRVVENVFGIMASTFRVLRKPMLLQPEKVSLIVMTCVLLHNFLRKSRSSRSNYSPPGTFDSEEDGNITPGAWRQNQDNMSSLLPLRNIPRKPSMEARTIRNEVAEYFMSNGRVSWQDIYC</sequence>
<protein>
    <recommendedName>
        <fullName evidence="9">DDE Tnp4 domain-containing protein</fullName>
    </recommendedName>
</protein>
<evidence type="ECO:0000313" key="10">
    <source>
        <dbReference type="EMBL" id="CAH1996256.1"/>
    </source>
</evidence>
<dbReference type="EMBL" id="CAKOFQ010007255">
    <property type="protein sequence ID" value="CAH1996256.1"/>
    <property type="molecule type" value="Genomic_DNA"/>
</dbReference>
<organism evidence="10 11">
    <name type="scientific">Acanthoscelides obtectus</name>
    <name type="common">Bean weevil</name>
    <name type="synonym">Bruchus obtectus</name>
    <dbReference type="NCBI Taxonomy" id="200917"/>
    <lineage>
        <taxon>Eukaryota</taxon>
        <taxon>Metazoa</taxon>
        <taxon>Ecdysozoa</taxon>
        <taxon>Arthropoda</taxon>
        <taxon>Hexapoda</taxon>
        <taxon>Insecta</taxon>
        <taxon>Pterygota</taxon>
        <taxon>Neoptera</taxon>
        <taxon>Endopterygota</taxon>
        <taxon>Coleoptera</taxon>
        <taxon>Polyphaga</taxon>
        <taxon>Cucujiformia</taxon>
        <taxon>Chrysomeloidea</taxon>
        <taxon>Chrysomelidae</taxon>
        <taxon>Bruchinae</taxon>
        <taxon>Bruchini</taxon>
        <taxon>Acanthoscelides</taxon>
    </lineage>
</organism>
<comment type="caution">
    <text evidence="10">The sequence shown here is derived from an EMBL/GenBank/DDBJ whole genome shotgun (WGS) entry which is preliminary data.</text>
</comment>
<keyword evidence="4" id="KW-0540">Nuclease</keyword>
<comment type="subcellular location">
    <subcellularLocation>
        <location evidence="2">Nucleus</location>
    </subcellularLocation>
</comment>
<dbReference type="Proteomes" id="UP001152888">
    <property type="component" value="Unassembled WGS sequence"/>
</dbReference>
<dbReference type="GO" id="GO:0004518">
    <property type="term" value="F:nuclease activity"/>
    <property type="evidence" value="ECO:0007669"/>
    <property type="project" value="UniProtKB-KW"/>
</dbReference>
<reference evidence="10" key="1">
    <citation type="submission" date="2022-03" db="EMBL/GenBank/DDBJ databases">
        <authorList>
            <person name="Sayadi A."/>
        </authorList>
    </citation>
    <scope>NUCLEOTIDE SEQUENCE</scope>
</reference>
<dbReference type="GO" id="GO:0005634">
    <property type="term" value="C:nucleus"/>
    <property type="evidence" value="ECO:0007669"/>
    <property type="project" value="UniProtKB-SubCell"/>
</dbReference>
<evidence type="ECO:0000256" key="1">
    <source>
        <dbReference type="ARBA" id="ARBA00001968"/>
    </source>
</evidence>
<feature type="domain" description="DDE Tnp4" evidence="9">
    <location>
        <begin position="182"/>
        <end position="347"/>
    </location>
</feature>
<accession>A0A9P0LQJ0</accession>
<dbReference type="PANTHER" id="PTHR22930">
    <property type="match status" value="1"/>
</dbReference>
<evidence type="ECO:0000256" key="3">
    <source>
        <dbReference type="ARBA" id="ARBA00006958"/>
    </source>
</evidence>
<gene>
    <name evidence="10" type="ORF">ACAOBT_LOCUS23118</name>
</gene>
<dbReference type="OrthoDB" id="8189124at2759"/>
<evidence type="ECO:0000256" key="5">
    <source>
        <dbReference type="ARBA" id="ARBA00022723"/>
    </source>
</evidence>
<feature type="region of interest" description="Disordered" evidence="8">
    <location>
        <begin position="353"/>
        <end position="381"/>
    </location>
</feature>
<dbReference type="AlphaFoldDB" id="A0A9P0LQJ0"/>
<dbReference type="GO" id="GO:0046872">
    <property type="term" value="F:metal ion binding"/>
    <property type="evidence" value="ECO:0007669"/>
    <property type="project" value="UniProtKB-KW"/>
</dbReference>
<keyword evidence="6" id="KW-0378">Hydrolase</keyword>
<evidence type="ECO:0000256" key="6">
    <source>
        <dbReference type="ARBA" id="ARBA00022801"/>
    </source>
</evidence>
<evidence type="ECO:0000313" key="11">
    <source>
        <dbReference type="Proteomes" id="UP001152888"/>
    </source>
</evidence>
<keyword evidence="5" id="KW-0479">Metal-binding</keyword>
<dbReference type="InterPro" id="IPR027806">
    <property type="entry name" value="HARBI1_dom"/>
</dbReference>
<comment type="cofactor">
    <cofactor evidence="1">
        <name>a divalent metal cation</name>
        <dbReference type="ChEBI" id="CHEBI:60240"/>
    </cofactor>
</comment>
<keyword evidence="11" id="KW-1185">Reference proteome</keyword>
<dbReference type="Pfam" id="PF13359">
    <property type="entry name" value="DDE_Tnp_4"/>
    <property type="match status" value="1"/>
</dbReference>
<dbReference type="PANTHER" id="PTHR22930:SF269">
    <property type="entry name" value="NUCLEASE HARBI1-LIKE PROTEIN"/>
    <property type="match status" value="1"/>
</dbReference>
<dbReference type="GO" id="GO:0016787">
    <property type="term" value="F:hydrolase activity"/>
    <property type="evidence" value="ECO:0007669"/>
    <property type="project" value="UniProtKB-KW"/>
</dbReference>